<protein>
    <submittedName>
        <fullName evidence="3">Uncharacterized protein</fullName>
    </submittedName>
</protein>
<reference evidence="3" key="3">
    <citation type="submission" date="2025-09" db="UniProtKB">
        <authorList>
            <consortium name="Ensembl"/>
        </authorList>
    </citation>
    <scope>IDENTIFICATION</scope>
</reference>
<organism evidence="3 4">
    <name type="scientific">Hucho hucho</name>
    <name type="common">huchen</name>
    <dbReference type="NCBI Taxonomy" id="62062"/>
    <lineage>
        <taxon>Eukaryota</taxon>
        <taxon>Metazoa</taxon>
        <taxon>Chordata</taxon>
        <taxon>Craniata</taxon>
        <taxon>Vertebrata</taxon>
        <taxon>Euteleostomi</taxon>
        <taxon>Actinopterygii</taxon>
        <taxon>Neopterygii</taxon>
        <taxon>Teleostei</taxon>
        <taxon>Protacanthopterygii</taxon>
        <taxon>Salmoniformes</taxon>
        <taxon>Salmonidae</taxon>
        <taxon>Salmoninae</taxon>
        <taxon>Hucho</taxon>
    </lineage>
</organism>
<dbReference type="GeneTree" id="ENSGT01030000235284"/>
<reference evidence="3" key="2">
    <citation type="submission" date="2025-08" db="UniProtKB">
        <authorList>
            <consortium name="Ensembl"/>
        </authorList>
    </citation>
    <scope>IDENTIFICATION</scope>
</reference>
<keyword evidence="2" id="KW-1003">Cell membrane</keyword>
<comment type="subcellular location">
    <subcellularLocation>
        <location evidence="1">Cell membrane</location>
        <topology evidence="1">Single-pass type I membrane protein</topology>
    </subcellularLocation>
</comment>
<name>A0A4W5MUT6_9TELE</name>
<evidence type="ECO:0000256" key="2">
    <source>
        <dbReference type="ARBA" id="ARBA00022475"/>
    </source>
</evidence>
<dbReference type="Ensembl" id="ENSHHUT00000043216.1">
    <property type="protein sequence ID" value="ENSHHUP00000041618.1"/>
    <property type="gene ID" value="ENSHHUG00000025709.1"/>
</dbReference>
<accession>A0A4W5MUT6</accession>
<keyword evidence="2" id="KW-0472">Membrane</keyword>
<evidence type="ECO:0000256" key="1">
    <source>
        <dbReference type="ARBA" id="ARBA00004251"/>
    </source>
</evidence>
<reference evidence="4" key="1">
    <citation type="submission" date="2018-06" db="EMBL/GenBank/DDBJ databases">
        <title>Genome assembly of Danube salmon.</title>
        <authorList>
            <person name="Macqueen D.J."/>
            <person name="Gundappa M.K."/>
        </authorList>
    </citation>
    <scope>NUCLEOTIDE SEQUENCE [LARGE SCALE GENOMIC DNA]</scope>
</reference>
<dbReference type="InterPro" id="IPR038683">
    <property type="entry name" value="IL17RA/B_FnIII-like_1_sf"/>
</dbReference>
<dbReference type="GO" id="GO:0005886">
    <property type="term" value="C:plasma membrane"/>
    <property type="evidence" value="ECO:0007669"/>
    <property type="project" value="UniProtKB-SubCell"/>
</dbReference>
<evidence type="ECO:0000313" key="4">
    <source>
        <dbReference type="Proteomes" id="UP000314982"/>
    </source>
</evidence>
<proteinExistence type="predicted"/>
<evidence type="ECO:0000313" key="3">
    <source>
        <dbReference type="Ensembl" id="ENSHHUP00000041618.1"/>
    </source>
</evidence>
<sequence length="163" mass="18785">MNTFNCSLCHPQSVTCEESEDVIPPEWMEIPQASPSRLLALKVAVLPEDFGAIRLNISWAINIDESINYLTGTWIRIGDDTYRCRYQPPFGEVDLRGLEQLWFYYLAPAEPGLHLVISAYNLPIPAEGEYSQYTTCNVPFRKYIFKNELLCFYSDISYIKNNN</sequence>
<dbReference type="AlphaFoldDB" id="A0A4W5MUT6"/>
<keyword evidence="4" id="KW-1185">Reference proteome</keyword>
<dbReference type="Proteomes" id="UP000314982">
    <property type="component" value="Unassembled WGS sequence"/>
</dbReference>
<dbReference type="Gene3D" id="2.60.40.2160">
    <property type="entry name" value="Interleukin-17 receptor A/B, fibronectin-III-like domain 1"/>
    <property type="match status" value="1"/>
</dbReference>